<keyword evidence="9" id="KW-1133">Transmembrane helix</keyword>
<dbReference type="eggNOG" id="COG2205">
    <property type="taxonomic scope" value="Bacteria"/>
</dbReference>
<proteinExistence type="predicted"/>
<keyword evidence="7" id="KW-0902">Two-component regulatory system</keyword>
<dbReference type="Gene3D" id="3.30.565.10">
    <property type="entry name" value="Histidine kinase-like ATPase, C-terminal domain"/>
    <property type="match status" value="1"/>
</dbReference>
<dbReference type="InterPro" id="IPR003594">
    <property type="entry name" value="HATPase_dom"/>
</dbReference>
<dbReference type="HOGENOM" id="CLU_456894_0_0_7"/>
<dbReference type="PANTHER" id="PTHR43711">
    <property type="entry name" value="TWO-COMPONENT HISTIDINE KINASE"/>
    <property type="match status" value="1"/>
</dbReference>
<dbReference type="SUPFAM" id="SSF55874">
    <property type="entry name" value="ATPase domain of HSP90 chaperone/DNA topoisomerase II/histidine kinase"/>
    <property type="match status" value="1"/>
</dbReference>
<feature type="domain" description="HAMP" evidence="11">
    <location>
        <begin position="275"/>
        <end position="327"/>
    </location>
</feature>
<dbReference type="InterPro" id="IPR036890">
    <property type="entry name" value="HATPase_C_sf"/>
</dbReference>
<dbReference type="InterPro" id="IPR036097">
    <property type="entry name" value="HisK_dim/P_sf"/>
</dbReference>
<dbReference type="EC" id="2.7.13.3" evidence="3"/>
<evidence type="ECO:0000259" key="11">
    <source>
        <dbReference type="PROSITE" id="PS50885"/>
    </source>
</evidence>
<dbReference type="GO" id="GO:0016020">
    <property type="term" value="C:membrane"/>
    <property type="evidence" value="ECO:0007669"/>
    <property type="project" value="UniProtKB-SubCell"/>
</dbReference>
<dbReference type="CDD" id="cd00082">
    <property type="entry name" value="HisKA"/>
    <property type="match status" value="1"/>
</dbReference>
<dbReference type="InterPro" id="IPR003660">
    <property type="entry name" value="HAMP_dom"/>
</dbReference>
<dbReference type="PROSITE" id="PS50885">
    <property type="entry name" value="HAMP"/>
    <property type="match status" value="1"/>
</dbReference>
<evidence type="ECO:0000256" key="6">
    <source>
        <dbReference type="ARBA" id="ARBA00022777"/>
    </source>
</evidence>
<dbReference type="AlphaFoldDB" id="C4XML9"/>
<dbReference type="InterPro" id="IPR005467">
    <property type="entry name" value="His_kinase_dom"/>
</dbReference>
<gene>
    <name evidence="12" type="ordered locus">DMR_13190</name>
</gene>
<protein>
    <recommendedName>
        <fullName evidence="3">histidine kinase</fullName>
        <ecNumber evidence="3">2.7.13.3</ecNumber>
    </recommendedName>
</protein>
<evidence type="ECO:0000256" key="2">
    <source>
        <dbReference type="ARBA" id="ARBA00004370"/>
    </source>
</evidence>
<organism evidence="12 13">
    <name type="scientific">Solidesulfovibrio magneticus (strain ATCC 700980 / DSM 13731 / RS-1)</name>
    <name type="common">Desulfovibrio magneticus</name>
    <dbReference type="NCBI Taxonomy" id="573370"/>
    <lineage>
        <taxon>Bacteria</taxon>
        <taxon>Pseudomonadati</taxon>
        <taxon>Thermodesulfobacteriota</taxon>
        <taxon>Desulfovibrionia</taxon>
        <taxon>Desulfovibrionales</taxon>
        <taxon>Desulfovibrionaceae</taxon>
        <taxon>Solidesulfovibrio</taxon>
    </lineage>
</organism>
<evidence type="ECO:0000256" key="7">
    <source>
        <dbReference type="ARBA" id="ARBA00023012"/>
    </source>
</evidence>
<dbReference type="PANTHER" id="PTHR43711:SF30">
    <property type="entry name" value="HISTIDINE KINASE"/>
    <property type="match status" value="1"/>
</dbReference>
<dbReference type="SMART" id="SM00388">
    <property type="entry name" value="HisKA"/>
    <property type="match status" value="1"/>
</dbReference>
<dbReference type="STRING" id="573370.DMR_13190"/>
<feature type="coiled-coil region" evidence="8">
    <location>
        <begin position="326"/>
        <end position="356"/>
    </location>
</feature>
<evidence type="ECO:0000256" key="3">
    <source>
        <dbReference type="ARBA" id="ARBA00012438"/>
    </source>
</evidence>
<dbReference type="InterPro" id="IPR004358">
    <property type="entry name" value="Sig_transdc_His_kin-like_C"/>
</dbReference>
<keyword evidence="8" id="KW-0175">Coiled coil</keyword>
<name>C4XML9_SOLM1</name>
<dbReference type="Pfam" id="PF00512">
    <property type="entry name" value="HisKA"/>
    <property type="match status" value="1"/>
</dbReference>
<keyword evidence="9" id="KW-0812">Transmembrane</keyword>
<evidence type="ECO:0000259" key="10">
    <source>
        <dbReference type="PROSITE" id="PS50109"/>
    </source>
</evidence>
<dbReference type="GO" id="GO:0000155">
    <property type="term" value="F:phosphorelay sensor kinase activity"/>
    <property type="evidence" value="ECO:0007669"/>
    <property type="project" value="InterPro"/>
</dbReference>
<dbReference type="Proteomes" id="UP000009071">
    <property type="component" value="Chromosome"/>
</dbReference>
<dbReference type="InterPro" id="IPR032255">
    <property type="entry name" value="HBM"/>
</dbReference>
<keyword evidence="13" id="KW-1185">Reference proteome</keyword>
<dbReference type="PROSITE" id="PS50109">
    <property type="entry name" value="HIS_KIN"/>
    <property type="match status" value="1"/>
</dbReference>
<keyword evidence="5" id="KW-0808">Transferase</keyword>
<dbReference type="SMART" id="SM01358">
    <property type="entry name" value="HBM"/>
    <property type="match status" value="1"/>
</dbReference>
<evidence type="ECO:0000256" key="9">
    <source>
        <dbReference type="SAM" id="Phobius"/>
    </source>
</evidence>
<dbReference type="EMBL" id="AP010904">
    <property type="protein sequence ID" value="BAH74810.1"/>
    <property type="molecule type" value="Genomic_DNA"/>
</dbReference>
<dbReference type="RefSeq" id="WP_015860020.1">
    <property type="nucleotide sequence ID" value="NC_012796.1"/>
</dbReference>
<dbReference type="KEGG" id="dma:DMR_13190"/>
<keyword evidence="9" id="KW-0472">Membrane</keyword>
<feature type="transmembrane region" description="Helical" evidence="9">
    <location>
        <begin position="256"/>
        <end position="277"/>
    </location>
</feature>
<reference evidence="12 13" key="1">
    <citation type="journal article" date="2009" name="Genome Res.">
        <title>Whole genome sequence of Desulfovibrio magneticus strain RS-1 revealed common gene clusters in magnetotactic bacteria.</title>
        <authorList>
            <person name="Nakazawa H."/>
            <person name="Arakaki A."/>
            <person name="Narita-Yamada S."/>
            <person name="Yashiro I."/>
            <person name="Jinno K."/>
            <person name="Aoki N."/>
            <person name="Tsuruyama A."/>
            <person name="Okamura Y."/>
            <person name="Tanikawa S."/>
            <person name="Fujita N."/>
            <person name="Takeyama H."/>
            <person name="Matsunaga T."/>
        </authorList>
    </citation>
    <scope>NUCLEOTIDE SEQUENCE [LARGE SCALE GENOMIC DNA]</scope>
    <source>
        <strain evidence="13">ATCC 700980 / DSM 13731 / RS-1</strain>
    </source>
</reference>
<dbReference type="Gene3D" id="1.10.287.130">
    <property type="match status" value="1"/>
</dbReference>
<dbReference type="SMART" id="SM00387">
    <property type="entry name" value="HATPase_c"/>
    <property type="match status" value="1"/>
</dbReference>
<evidence type="ECO:0000313" key="13">
    <source>
        <dbReference type="Proteomes" id="UP000009071"/>
    </source>
</evidence>
<sequence>MALSVKGKLQALCAVIVAGFALVFVVDILESRYTERTLALERLAVTARIEALEMRRQEKNFFLRHDPEALAAVRRHQEAAMAAIEAIRADDPDHDPLSDAALARLRAYHDGFEAIAGVSGDPEAADPTARYLDSSQALERLADSQPELAGAVARLARLEKRWLASGTADNLRRLTREAERLRDGGPAGPPSGDAARVLGDYLAALGDYASRLEDAGSATAGFVSAARALEPVTEALRAAYEARRNAIARVTDLLDFGIQAAVLVLVALAAWGLFRAVATPLERLRRHARRLVRGAGADLDPTEYSGEFRDLAADIAAMESHLLATIRELAAKEREAAEQAAKAEAARQQAEELGRVKTDFLSLVSHEFKTPLTSMVGFAQVMRKRLERGPLAEAGHSLEIVAEVERLRHNLAIMLEEGRKLAGLIDNVLELAALDADDLPLVQTPLAVAEIVDRAAAPYLAAINAKGLAFVRDIPGDLPPLRGDRDRLVFVFDQLLSNAVKFTKDGHIACRAGLRDGMAVIAVEDTGPGIPADMGEAVFEKFFQLGDVTTGKMPGLGIGLAAARAVVKRHGGAITAHGLPGRGARVEVALPLFEAAP</sequence>
<evidence type="ECO:0000256" key="1">
    <source>
        <dbReference type="ARBA" id="ARBA00000085"/>
    </source>
</evidence>
<keyword evidence="6 12" id="KW-0418">Kinase</keyword>
<dbReference type="OrthoDB" id="9762798at2"/>
<feature type="domain" description="Histidine kinase" evidence="10">
    <location>
        <begin position="363"/>
        <end position="594"/>
    </location>
</feature>
<dbReference type="Pfam" id="PF02518">
    <property type="entry name" value="HATPase_c"/>
    <property type="match status" value="1"/>
</dbReference>
<dbReference type="SUPFAM" id="SSF47384">
    <property type="entry name" value="Homodimeric domain of signal transducing histidine kinase"/>
    <property type="match status" value="1"/>
</dbReference>
<dbReference type="PRINTS" id="PR00344">
    <property type="entry name" value="BCTRLSENSOR"/>
</dbReference>
<dbReference type="InterPro" id="IPR003661">
    <property type="entry name" value="HisK_dim/P_dom"/>
</dbReference>
<accession>C4XML9</accession>
<evidence type="ECO:0000256" key="4">
    <source>
        <dbReference type="ARBA" id="ARBA00022553"/>
    </source>
</evidence>
<evidence type="ECO:0000313" key="12">
    <source>
        <dbReference type="EMBL" id="BAH74810.1"/>
    </source>
</evidence>
<evidence type="ECO:0000256" key="5">
    <source>
        <dbReference type="ARBA" id="ARBA00022679"/>
    </source>
</evidence>
<comment type="catalytic activity">
    <reaction evidence="1">
        <text>ATP + protein L-histidine = ADP + protein N-phospho-L-histidine.</text>
        <dbReference type="EC" id="2.7.13.3"/>
    </reaction>
</comment>
<dbReference type="Gene3D" id="6.10.340.10">
    <property type="match status" value="1"/>
</dbReference>
<keyword evidence="4" id="KW-0597">Phosphoprotein</keyword>
<dbReference type="InterPro" id="IPR050736">
    <property type="entry name" value="Sensor_HK_Regulatory"/>
</dbReference>
<comment type="subcellular location">
    <subcellularLocation>
        <location evidence="2">Membrane</location>
    </subcellularLocation>
</comment>
<evidence type="ECO:0000256" key="8">
    <source>
        <dbReference type="SAM" id="Coils"/>
    </source>
</evidence>